<proteinExistence type="predicted"/>
<reference evidence="1" key="1">
    <citation type="submission" date="2022-06" db="EMBL/GenBank/DDBJ databases">
        <title>New cyanobacteria of genus Symplocastrum in benthos of Lake Baikal.</title>
        <authorList>
            <person name="Sorokovikova E."/>
            <person name="Tikhonova I."/>
            <person name="Krasnopeev A."/>
            <person name="Evseev P."/>
            <person name="Gladkikh A."/>
            <person name="Belykh O."/>
        </authorList>
    </citation>
    <scope>NUCLEOTIDE SEQUENCE</scope>
    <source>
        <strain evidence="1">BBK-W-15</strain>
    </source>
</reference>
<gene>
    <name evidence="1" type="ORF">NJ959_22980</name>
</gene>
<organism evidence="1 2">
    <name type="scientific">Limnofasciculus baicalensis BBK-W-15</name>
    <dbReference type="NCBI Taxonomy" id="2699891"/>
    <lineage>
        <taxon>Bacteria</taxon>
        <taxon>Bacillati</taxon>
        <taxon>Cyanobacteriota</taxon>
        <taxon>Cyanophyceae</taxon>
        <taxon>Coleofasciculales</taxon>
        <taxon>Coleofasciculaceae</taxon>
        <taxon>Limnofasciculus</taxon>
        <taxon>Limnofasciculus baicalensis</taxon>
    </lineage>
</organism>
<dbReference type="Proteomes" id="UP001204953">
    <property type="component" value="Unassembled WGS sequence"/>
</dbReference>
<name>A0AAE3KR47_9CYAN</name>
<protein>
    <recommendedName>
        <fullName evidence="3">Transposase</fullName>
    </recommendedName>
</protein>
<dbReference type="AlphaFoldDB" id="A0AAE3KR47"/>
<dbReference type="EMBL" id="JAMZMM010000308">
    <property type="protein sequence ID" value="MCP2731293.1"/>
    <property type="molecule type" value="Genomic_DNA"/>
</dbReference>
<keyword evidence="2" id="KW-1185">Reference proteome</keyword>
<evidence type="ECO:0008006" key="3">
    <source>
        <dbReference type="Google" id="ProtNLM"/>
    </source>
</evidence>
<comment type="caution">
    <text evidence="1">The sequence shown here is derived from an EMBL/GenBank/DDBJ whole genome shotgun (WGS) entry which is preliminary data.</text>
</comment>
<accession>A0AAE3KR47</accession>
<dbReference type="RefSeq" id="WP_254014035.1">
    <property type="nucleotide sequence ID" value="NZ_JAMZMM010000308.1"/>
</dbReference>
<evidence type="ECO:0000313" key="1">
    <source>
        <dbReference type="EMBL" id="MCP2731293.1"/>
    </source>
</evidence>
<sequence>MTTLTYCKALPTPIDELNAIGKTHLSVFLIAYAPIFRSAVCETVNFFLSKTEFNKSKWNSHLQTTLGISKRHANGAIAAAKGAVDSAKKCRIIQIKTLEAKAKSCETWIKKASKKLKNAREFYEKKNWQNSKTGCVIPLCSSLKYKGTNWQNLRFQIHNKKRKLDRYLKKLATLKSSPLRVYVPKNQVFIVGSTDESYGNQVCQWDGNNLKLRVPACLESQFGKYVESKIGDFQRNINRLPATGAKTWHFYYKSGVWVAAVSFTPEKVKQVSRAVDYGSIGIDMNPGSIGWAYIDSEGNLKARGKIPLQTGLPHGKQQAQIVIACLELAQLAIKFSCPVVCEELDFSNKKNQLRERGRKYARMLSGWGYSEFDKQLNSILSNRGIELITVNPAYSSMIGLVKYLRLYGLASDTGAALAIARRGMRLSEKIPGSLTAFVDVNSTKHVWSLWSQLNKKIKQSGINRRHDYYTVSNWDFLANLGIGEASALEEIASETYTVEFS</sequence>
<evidence type="ECO:0000313" key="2">
    <source>
        <dbReference type="Proteomes" id="UP001204953"/>
    </source>
</evidence>